<dbReference type="InterPro" id="IPR013324">
    <property type="entry name" value="RNA_pol_sigma_r3/r4-like"/>
</dbReference>
<dbReference type="NCBIfam" id="TIGR02937">
    <property type="entry name" value="sigma70-ECF"/>
    <property type="match status" value="1"/>
</dbReference>
<accession>A0A1M5LJ51</accession>
<proteinExistence type="inferred from homology"/>
<evidence type="ECO:0000313" key="8">
    <source>
        <dbReference type="Proteomes" id="UP000184212"/>
    </source>
</evidence>
<feature type="domain" description="RNA polymerase sigma factor 70 region 4 type 2" evidence="6">
    <location>
        <begin position="123"/>
        <end position="174"/>
    </location>
</feature>
<protein>
    <submittedName>
        <fullName evidence="7">RNA polymerase sigma-70 factor, ECF subfamily</fullName>
    </submittedName>
</protein>
<gene>
    <name evidence="7" type="ORF">SAMN04488109_1247</name>
</gene>
<comment type="similarity">
    <text evidence="1">Belongs to the sigma-70 factor family. ECF subfamily.</text>
</comment>
<dbReference type="PANTHER" id="PTHR43133">
    <property type="entry name" value="RNA POLYMERASE ECF-TYPE SIGMA FACTO"/>
    <property type="match status" value="1"/>
</dbReference>
<keyword evidence="2" id="KW-0805">Transcription regulation</keyword>
<reference evidence="7 8" key="1">
    <citation type="submission" date="2016-11" db="EMBL/GenBank/DDBJ databases">
        <authorList>
            <person name="Jaros S."/>
            <person name="Januszkiewicz K."/>
            <person name="Wedrychowicz H."/>
        </authorList>
    </citation>
    <scope>NUCLEOTIDE SEQUENCE [LARGE SCALE GENOMIC DNA]</scope>
    <source>
        <strain evidence="7 8">DSM 24574</strain>
    </source>
</reference>
<dbReference type="GO" id="GO:0016987">
    <property type="term" value="F:sigma factor activity"/>
    <property type="evidence" value="ECO:0007669"/>
    <property type="project" value="UniProtKB-KW"/>
</dbReference>
<dbReference type="AlphaFoldDB" id="A0A1M5LJ51"/>
<dbReference type="SUPFAM" id="SSF88659">
    <property type="entry name" value="Sigma3 and sigma4 domains of RNA polymerase sigma factors"/>
    <property type="match status" value="1"/>
</dbReference>
<dbReference type="SUPFAM" id="SSF88946">
    <property type="entry name" value="Sigma2 domain of RNA polymerase sigma factors"/>
    <property type="match status" value="1"/>
</dbReference>
<name>A0A1M5LJ51_9BACT</name>
<feature type="domain" description="RNA polymerase sigma-70 region 2" evidence="5">
    <location>
        <begin position="26"/>
        <end position="93"/>
    </location>
</feature>
<evidence type="ECO:0000256" key="1">
    <source>
        <dbReference type="ARBA" id="ARBA00010641"/>
    </source>
</evidence>
<dbReference type="Pfam" id="PF08281">
    <property type="entry name" value="Sigma70_r4_2"/>
    <property type="match status" value="1"/>
</dbReference>
<dbReference type="OrthoDB" id="9784984at2"/>
<keyword evidence="8" id="KW-1185">Reference proteome</keyword>
<evidence type="ECO:0000259" key="6">
    <source>
        <dbReference type="Pfam" id="PF08281"/>
    </source>
</evidence>
<dbReference type="EMBL" id="FQWQ01000001">
    <property type="protein sequence ID" value="SHG65142.1"/>
    <property type="molecule type" value="Genomic_DNA"/>
</dbReference>
<keyword evidence="4" id="KW-0804">Transcription</keyword>
<dbReference type="Proteomes" id="UP000184212">
    <property type="component" value="Unassembled WGS sequence"/>
</dbReference>
<dbReference type="GO" id="GO:0006352">
    <property type="term" value="P:DNA-templated transcription initiation"/>
    <property type="evidence" value="ECO:0007669"/>
    <property type="project" value="InterPro"/>
</dbReference>
<dbReference type="GO" id="GO:0003677">
    <property type="term" value="F:DNA binding"/>
    <property type="evidence" value="ECO:0007669"/>
    <property type="project" value="InterPro"/>
</dbReference>
<sequence length="188" mass="22853">MTDAEIRQEYAILERAKKNPKAFGELYEKYFDRIFHFIYRQMDDEDVTADLTSQTFLSVLKNLDRYQFRGVPFSAWLYKIASNEVNKYYRKRKHDKVFSIEEVRVRELIEQVNEDWDEEIVMRLLEYLGNLPIEMLEVLQLRFFEDKDFKEIAFILDITESGAKMRAYRALDRLRQNFNLRIKYDGKE</sequence>
<dbReference type="InterPro" id="IPR007627">
    <property type="entry name" value="RNA_pol_sigma70_r2"/>
</dbReference>
<evidence type="ECO:0000256" key="4">
    <source>
        <dbReference type="ARBA" id="ARBA00023163"/>
    </source>
</evidence>
<dbReference type="Pfam" id="PF04542">
    <property type="entry name" value="Sigma70_r2"/>
    <property type="match status" value="1"/>
</dbReference>
<dbReference type="InterPro" id="IPR039425">
    <property type="entry name" value="RNA_pol_sigma-70-like"/>
</dbReference>
<dbReference type="InterPro" id="IPR014284">
    <property type="entry name" value="RNA_pol_sigma-70_dom"/>
</dbReference>
<dbReference type="InterPro" id="IPR036388">
    <property type="entry name" value="WH-like_DNA-bd_sf"/>
</dbReference>
<dbReference type="Gene3D" id="1.10.1740.10">
    <property type="match status" value="1"/>
</dbReference>
<keyword evidence="3" id="KW-0731">Sigma factor</keyword>
<dbReference type="CDD" id="cd06171">
    <property type="entry name" value="Sigma70_r4"/>
    <property type="match status" value="1"/>
</dbReference>
<dbReference type="Gene3D" id="1.10.10.10">
    <property type="entry name" value="Winged helix-like DNA-binding domain superfamily/Winged helix DNA-binding domain"/>
    <property type="match status" value="1"/>
</dbReference>
<organism evidence="7 8">
    <name type="scientific">Chryseolinea serpens</name>
    <dbReference type="NCBI Taxonomy" id="947013"/>
    <lineage>
        <taxon>Bacteria</taxon>
        <taxon>Pseudomonadati</taxon>
        <taxon>Bacteroidota</taxon>
        <taxon>Cytophagia</taxon>
        <taxon>Cytophagales</taxon>
        <taxon>Fulvivirgaceae</taxon>
        <taxon>Chryseolinea</taxon>
    </lineage>
</organism>
<dbReference type="RefSeq" id="WP_073132005.1">
    <property type="nucleotide sequence ID" value="NZ_FQWQ01000001.1"/>
</dbReference>
<evidence type="ECO:0000256" key="3">
    <source>
        <dbReference type="ARBA" id="ARBA00023082"/>
    </source>
</evidence>
<dbReference type="InterPro" id="IPR013325">
    <property type="entry name" value="RNA_pol_sigma_r2"/>
</dbReference>
<dbReference type="STRING" id="947013.SAMN04488109_1247"/>
<evidence type="ECO:0000256" key="2">
    <source>
        <dbReference type="ARBA" id="ARBA00023015"/>
    </source>
</evidence>
<evidence type="ECO:0000259" key="5">
    <source>
        <dbReference type="Pfam" id="PF04542"/>
    </source>
</evidence>
<dbReference type="PANTHER" id="PTHR43133:SF51">
    <property type="entry name" value="RNA POLYMERASE SIGMA FACTOR"/>
    <property type="match status" value="1"/>
</dbReference>
<evidence type="ECO:0000313" key="7">
    <source>
        <dbReference type="EMBL" id="SHG65142.1"/>
    </source>
</evidence>
<dbReference type="InterPro" id="IPR013249">
    <property type="entry name" value="RNA_pol_sigma70_r4_t2"/>
</dbReference>